<dbReference type="PANTHER" id="PTHR43489">
    <property type="entry name" value="ISOMERASE"/>
    <property type="match status" value="1"/>
</dbReference>
<gene>
    <name evidence="4" type="ORF">PQ455_02585</name>
</gene>
<proteinExistence type="inferred from homology"/>
<evidence type="ECO:0000256" key="2">
    <source>
        <dbReference type="PIRNR" id="PIRNR006241"/>
    </source>
</evidence>
<keyword evidence="1 2" id="KW-0413">Isomerase</keyword>
<reference evidence="4 5" key="1">
    <citation type="submission" date="2023-02" db="EMBL/GenBank/DDBJ databases">
        <title>Genome sequence of Sphingomonas naphthae.</title>
        <authorList>
            <person name="Kim S."/>
            <person name="Heo J."/>
            <person name="Kwon S.-W."/>
        </authorList>
    </citation>
    <scope>NUCLEOTIDE SEQUENCE [LARGE SCALE GENOMIC DNA]</scope>
    <source>
        <strain evidence="4 5">KACC 18716</strain>
    </source>
</reference>
<comment type="similarity">
    <text evidence="2">Belongs to the hyi family.</text>
</comment>
<dbReference type="Pfam" id="PF01261">
    <property type="entry name" value="AP_endonuc_2"/>
    <property type="match status" value="1"/>
</dbReference>
<evidence type="ECO:0000313" key="4">
    <source>
        <dbReference type="EMBL" id="WCT74139.1"/>
    </source>
</evidence>
<dbReference type="InterPro" id="IPR050417">
    <property type="entry name" value="Sugar_Epim/Isomerase"/>
</dbReference>
<dbReference type="SUPFAM" id="SSF51658">
    <property type="entry name" value="Xylose isomerase-like"/>
    <property type="match status" value="1"/>
</dbReference>
<dbReference type="InterPro" id="IPR053398">
    <property type="entry name" value="HPT_OtnI_isomerases"/>
</dbReference>
<dbReference type="RefSeq" id="WP_273688937.1">
    <property type="nucleotide sequence ID" value="NZ_CP117411.1"/>
</dbReference>
<evidence type="ECO:0000313" key="5">
    <source>
        <dbReference type="Proteomes" id="UP001220395"/>
    </source>
</evidence>
<protein>
    <submittedName>
        <fullName evidence="4">TIM barrel protein</fullName>
    </submittedName>
</protein>
<name>A0ABY7TQL7_9SPHN</name>
<dbReference type="InterPro" id="IPR036237">
    <property type="entry name" value="Xyl_isomerase-like_sf"/>
</dbReference>
<accession>A0ABY7TQL7</accession>
<dbReference type="Gene3D" id="3.20.20.150">
    <property type="entry name" value="Divalent-metal-dependent TIM barrel enzymes"/>
    <property type="match status" value="1"/>
</dbReference>
<dbReference type="Proteomes" id="UP001220395">
    <property type="component" value="Chromosome"/>
</dbReference>
<keyword evidence="5" id="KW-1185">Reference proteome</keyword>
<dbReference type="InterPro" id="IPR013022">
    <property type="entry name" value="Xyl_isomerase-like_TIM-brl"/>
</dbReference>
<dbReference type="NCBIfam" id="NF043033">
    <property type="entry name" value="OxoTetrIsom"/>
    <property type="match status" value="1"/>
</dbReference>
<evidence type="ECO:0000259" key="3">
    <source>
        <dbReference type="Pfam" id="PF01261"/>
    </source>
</evidence>
<dbReference type="PANTHER" id="PTHR43489:SF6">
    <property type="entry name" value="HYDROXYPYRUVATE ISOMERASE-RELATED"/>
    <property type="match status" value="1"/>
</dbReference>
<dbReference type="InterPro" id="IPR026040">
    <property type="entry name" value="HyI-like"/>
</dbReference>
<organism evidence="4 5">
    <name type="scientific">Sphingomonas naphthae</name>
    <dbReference type="NCBI Taxonomy" id="1813468"/>
    <lineage>
        <taxon>Bacteria</taxon>
        <taxon>Pseudomonadati</taxon>
        <taxon>Pseudomonadota</taxon>
        <taxon>Alphaproteobacteria</taxon>
        <taxon>Sphingomonadales</taxon>
        <taxon>Sphingomonadaceae</taxon>
        <taxon>Sphingomonas</taxon>
    </lineage>
</organism>
<dbReference type="EMBL" id="CP117411">
    <property type="protein sequence ID" value="WCT74139.1"/>
    <property type="molecule type" value="Genomic_DNA"/>
</dbReference>
<dbReference type="PIRSF" id="PIRSF006241">
    <property type="entry name" value="HyI"/>
    <property type="match status" value="1"/>
</dbReference>
<evidence type="ECO:0000256" key="1">
    <source>
        <dbReference type="ARBA" id="ARBA00023235"/>
    </source>
</evidence>
<feature type="domain" description="Xylose isomerase-like TIM barrel" evidence="3">
    <location>
        <begin position="21"/>
        <end position="256"/>
    </location>
</feature>
<sequence length="259" mass="28370">MPKLAANLTMMFTELPFADRFAAAGAAGFKGIECLAPYELPIETFKAALEGSGARMVLFNCPPGNWAAGDRGMAADPERVAEFRASFDAALAYAAAVDCPRLHVMSGLVRPGEDRARWIDTYVANLAYAADRVASLDVDLLIEPINSRVDMPRYLVDRTDLAMEIIGRVGSAKVRLQYDIYHMQIMEGDLLRSIERLLPHIGHIQLADNPGRNEPGTGEINYAHILPALDRLGYDGWVGCEYRPAGETLAGLGWAKDFI</sequence>